<organism evidence="2 3">
    <name type="scientific">Luteimonas soli</name>
    <dbReference type="NCBI Taxonomy" id="1648966"/>
    <lineage>
        <taxon>Bacteria</taxon>
        <taxon>Pseudomonadati</taxon>
        <taxon>Pseudomonadota</taxon>
        <taxon>Gammaproteobacteria</taxon>
        <taxon>Lysobacterales</taxon>
        <taxon>Lysobacteraceae</taxon>
        <taxon>Luteimonas</taxon>
    </lineage>
</organism>
<protein>
    <submittedName>
        <fullName evidence="2">PepSY domain-containing protein</fullName>
    </submittedName>
</protein>
<sequence>MKPAFWARRAHKWIALFIGAQALLWTVSGLYMTAMSIDYIHGDHLAHSKAPALARDSALIDPGVIGKRYPGMDGFRLRQLLGREIYEVHHGAGIELVDARTGTTIGPINESAARRLALATYQGEAPMQSLQLIHKAPREVATRALPMWQARFGDRINTALYFSPQTGELLATRHDFWRLFDFLWMLHIMDYEERTDVHNTLFRVAASVGFLFALSGVWLLFYSFRKRVDA</sequence>
<gene>
    <name evidence="2" type="ORF">ACFONC_05320</name>
</gene>
<keyword evidence="1" id="KW-0472">Membrane</keyword>
<dbReference type="InterPro" id="IPR005625">
    <property type="entry name" value="PepSY-ass_TM"/>
</dbReference>
<dbReference type="RefSeq" id="WP_386742675.1">
    <property type="nucleotide sequence ID" value="NZ_JBHRYA010000003.1"/>
</dbReference>
<dbReference type="Proteomes" id="UP001595705">
    <property type="component" value="Unassembled WGS sequence"/>
</dbReference>
<feature type="transmembrane region" description="Helical" evidence="1">
    <location>
        <begin position="201"/>
        <end position="224"/>
    </location>
</feature>
<evidence type="ECO:0000313" key="2">
    <source>
        <dbReference type="EMBL" id="MFC3715569.1"/>
    </source>
</evidence>
<dbReference type="EMBL" id="JBHRYA010000003">
    <property type="protein sequence ID" value="MFC3715569.1"/>
    <property type="molecule type" value="Genomic_DNA"/>
</dbReference>
<accession>A0ABV7XJY4</accession>
<proteinExistence type="predicted"/>
<keyword evidence="3" id="KW-1185">Reference proteome</keyword>
<keyword evidence="1" id="KW-1133">Transmembrane helix</keyword>
<keyword evidence="1" id="KW-0812">Transmembrane</keyword>
<reference evidence="3" key="1">
    <citation type="journal article" date="2019" name="Int. J. Syst. Evol. Microbiol.">
        <title>The Global Catalogue of Microorganisms (GCM) 10K type strain sequencing project: providing services to taxonomists for standard genome sequencing and annotation.</title>
        <authorList>
            <consortium name="The Broad Institute Genomics Platform"/>
            <consortium name="The Broad Institute Genome Sequencing Center for Infectious Disease"/>
            <person name="Wu L."/>
            <person name="Ma J."/>
        </authorList>
    </citation>
    <scope>NUCLEOTIDE SEQUENCE [LARGE SCALE GENOMIC DNA]</scope>
    <source>
        <strain evidence="3">KCTC 42441</strain>
    </source>
</reference>
<dbReference type="Pfam" id="PF03929">
    <property type="entry name" value="PepSY_TM"/>
    <property type="match status" value="1"/>
</dbReference>
<name>A0ABV7XJY4_9GAMM</name>
<comment type="caution">
    <text evidence="2">The sequence shown here is derived from an EMBL/GenBank/DDBJ whole genome shotgun (WGS) entry which is preliminary data.</text>
</comment>
<evidence type="ECO:0000256" key="1">
    <source>
        <dbReference type="SAM" id="Phobius"/>
    </source>
</evidence>
<evidence type="ECO:0000313" key="3">
    <source>
        <dbReference type="Proteomes" id="UP001595705"/>
    </source>
</evidence>